<feature type="domain" description="BIG2" evidence="3">
    <location>
        <begin position="2110"/>
        <end position="2194"/>
    </location>
</feature>
<feature type="chain" id="PRO_5038536463" evidence="2">
    <location>
        <begin position="26"/>
        <end position="2971"/>
    </location>
</feature>
<dbReference type="InterPro" id="IPR044060">
    <property type="entry name" value="Bacterial_rp_domain"/>
</dbReference>
<dbReference type="InterPro" id="IPR022441">
    <property type="entry name" value="Para_beta_helix_rpt-2"/>
</dbReference>
<dbReference type="InterPro" id="IPR003343">
    <property type="entry name" value="Big_2"/>
</dbReference>
<reference evidence="4" key="1">
    <citation type="submission" date="2020-07" db="EMBL/GenBank/DDBJ databases">
        <title>Vallitalea pronyensis genome.</title>
        <authorList>
            <person name="Postec A."/>
        </authorList>
    </citation>
    <scope>NUCLEOTIDE SEQUENCE</scope>
    <source>
        <strain evidence="4">FatNI3</strain>
    </source>
</reference>
<dbReference type="InterPro" id="IPR012334">
    <property type="entry name" value="Pectin_lyas_fold"/>
</dbReference>
<keyword evidence="2" id="KW-0732">Signal</keyword>
<dbReference type="Pfam" id="PF13229">
    <property type="entry name" value="Beta_helix"/>
    <property type="match status" value="2"/>
</dbReference>
<dbReference type="SMART" id="SM00635">
    <property type="entry name" value="BID_2"/>
    <property type="match status" value="4"/>
</dbReference>
<evidence type="ECO:0000256" key="1">
    <source>
        <dbReference type="SAM" id="MobiDB-lite"/>
    </source>
</evidence>
<dbReference type="NCBIfam" id="TIGR03804">
    <property type="entry name" value="para_beta_helix"/>
    <property type="match status" value="1"/>
</dbReference>
<dbReference type="Gene3D" id="2.160.20.10">
    <property type="entry name" value="Single-stranded right-handed beta-helix, Pectin lyase-like"/>
    <property type="match status" value="4"/>
</dbReference>
<organism evidence="4 5">
    <name type="scientific">Vallitalea pronyensis</name>
    <dbReference type="NCBI Taxonomy" id="1348613"/>
    <lineage>
        <taxon>Bacteria</taxon>
        <taxon>Bacillati</taxon>
        <taxon>Bacillota</taxon>
        <taxon>Clostridia</taxon>
        <taxon>Lachnospirales</taxon>
        <taxon>Vallitaleaceae</taxon>
        <taxon>Vallitalea</taxon>
    </lineage>
</organism>
<proteinExistence type="predicted"/>
<dbReference type="Pfam" id="PF18998">
    <property type="entry name" value="Flg_new_2"/>
    <property type="match status" value="1"/>
</dbReference>
<evidence type="ECO:0000259" key="3">
    <source>
        <dbReference type="SMART" id="SM00635"/>
    </source>
</evidence>
<accession>A0A8J8MM12</accession>
<name>A0A8J8MM12_9FIRM</name>
<evidence type="ECO:0000256" key="2">
    <source>
        <dbReference type="SAM" id="SignalP"/>
    </source>
</evidence>
<dbReference type="InterPro" id="IPR008964">
    <property type="entry name" value="Invasin/intimin_cell_adhesion"/>
</dbReference>
<gene>
    <name evidence="4" type="ORF">HZI73_16420</name>
</gene>
<dbReference type="InterPro" id="IPR006626">
    <property type="entry name" value="PbH1"/>
</dbReference>
<feature type="domain" description="BIG2" evidence="3">
    <location>
        <begin position="690"/>
        <end position="767"/>
    </location>
</feature>
<dbReference type="InterPro" id="IPR011050">
    <property type="entry name" value="Pectin_lyase_fold/virulence"/>
</dbReference>
<dbReference type="KEGG" id="vpy:HZI73_16420"/>
<keyword evidence="5" id="KW-1185">Reference proteome</keyword>
<dbReference type="Pfam" id="PF02368">
    <property type="entry name" value="Big_2"/>
    <property type="match status" value="2"/>
</dbReference>
<dbReference type="SUPFAM" id="SSF49373">
    <property type="entry name" value="Invasin/intimin cell-adhesion fragments"/>
    <property type="match status" value="3"/>
</dbReference>
<dbReference type="InterPro" id="IPR039448">
    <property type="entry name" value="Beta_helix"/>
</dbReference>
<dbReference type="PANTHER" id="PTHR36453">
    <property type="entry name" value="SECRETED PROTEIN-RELATED"/>
    <property type="match status" value="1"/>
</dbReference>
<feature type="signal peptide" evidence="2">
    <location>
        <begin position="1"/>
        <end position="25"/>
    </location>
</feature>
<feature type="region of interest" description="Disordered" evidence="1">
    <location>
        <begin position="1849"/>
        <end position="1882"/>
    </location>
</feature>
<dbReference type="EMBL" id="CP058649">
    <property type="protein sequence ID" value="QUI23778.1"/>
    <property type="molecule type" value="Genomic_DNA"/>
</dbReference>
<feature type="domain" description="BIG2" evidence="3">
    <location>
        <begin position="584"/>
        <end position="666"/>
    </location>
</feature>
<sequence length="2971" mass="333053">MKMYTAHLKKVISYAVMLTMLFTTAVSEIHVLAQPIGEINNYHNMFEDVNDLDGFNPTSSGPKIFRDNTRSHSGVSGVKIENGSDSKFGVAKHFGQLQMNKVIHLWVYDDMLEGTRVMVKALESTAVGQQGEEHNLGNIYNKYGRSGLLISDPHYYSWRGDDTYDQSGVTNIPRSKGWHKFTWDYTDGQTVTMYIDDQMVATRPAKGFDYLVFENYWQTVDIPFYFDDLSITDSIDNFIHVEKAPTEPIIDDSNDTFGWTSVPGYDSIDHYEYSLDYGHSFIPCTANPQSVGNETYAVNQVMVRLKASGDLPGQVLRNHEAFTVKVDENYEKLAKRVAFAKTFYSLDYETSAWEAFSLALGAAEQALVDQVDMLGKLDGLNGAIHSLIPLLDDQIHVDFEEDGINPFTILEGERDFDEFKTISIHGKKGLFINTLLVNGDQMLNAAYSFAKPVKDKVVSLEVKDYANTPNSLQFILSDDKGNGLGIEFQPERIDGNYCFHTYKVLNGVKQDSTSSRIRRLNSWHTISWDLANQDGAKVYLDGRYIDELETLKDFSTIAVKTAGGYNADSEKVLIDSLRITEKNPVTSLKIKENSASIGYFDTYEICPPVLEIETAKAYATTDFFTFASSDETILNVTTEGSIEGMKFGQATATVTSSSGKSDTITIDVVDRKVESLFITDSLYVDIAAMGQEGIDIQPLSSFTLEIGQSKVLNAVLLPKGVTDRQVEWTSSDDNVAVVKDGLVTAIANGTTTITATTRDGNKVATCDMTVQEKQHVYGREIFVANDGDDQQGDGSLEKPFATLEKARDAIRGMTLPEGGVVVYFREGIYTIKKGIVFDDRDSGTADKPVVYTTYQDEKVTFRGSEDLITEQFVKVDSSHALYSRLPMHVQDKVYALDLSQHGINEARSLQYVGHSIGNLPWLRDEGKNLDRAYHTLVLNGQEMTLARWPNEDYTKVSTVVHEGAKPRLWKDDIKGSASWVPPEERDQEDVFIIEALNADANKVSNWSNSVRPHDGTGAWMIGYWGNNWSDQSVPVRSINGKQITADEPSSYGVDKNARFYVYNLIEELDIPGEWYIDQENFVLYFYPPNGVDIQKEQLLQIPRLEEIMFTFNNTNYMTIDGIGMEVTVGDAVEINGGSHNLITNCKINDINGTVGKIQPYDDGTGNTVNPTYNGFSYCDILNINGGIRIMSGEPKTLERGYNFVEGCLFKNFGLKKTTYNPAVSLGGIGDRVSFCEITENAHNALMFAGNENLIEFTEFYNVVRDADDQAAIYCGRSTLSRGTVIRNNYFHDIVGHAGGAGRAGVYLDDGFAGTTIIDNIFENTSQGIIVGGGRDNTIIGNTFVNVEHGICTAIGGFIYLNNWFTHNLGLSHSAHDPNVVFDVPWDDPDSPYGRFKHLYYALDDNLKSAKYNRLIDNTFINVDDSFWTKDWYLGTYEKQYEVLHDCFYEKNNHEEVGPGKLYSINTTANPGLGGKVKGARTNILEGYQHKVSAVPEQDYTFVNWTENGEVVSEFPIYIFDIKDNRHLIANFKKNNGGTEILQNMFETEDDLNGFNTTSTGPKVILDSTHSRSGVRGVKIENGSDNKFGVVKHFGELHTNKVMNLWVYDDMLEDTRVLVRNLESTALGQQGEIHNGATLYNKYGSSSLGITSANYYSWRGDDKYDQAGVTKIPRSKGWHKFTWDYTDGQTVTMYIDDQMVATRPAKGFDYLLFENYWQTKDIPFYFDDLSIASTMGNPIQVEAAPTAPIVNDEENTFSWTNVPGYDNIADYEYSLDFGNSFITCTAKPLVVGNNTYAVNQIMVRLKASGGLPGQVIRNNEPFESIANEQYTALLKRIEFANGFYKKDYTSDIDDDDDDEDDDDDDEDDDDDDDNDDDDDDDELSDWTAFQTVLNEAKAAKPEDHDLVEKLNALNNAITKLRPILKDYTHYNFLDDETPFNIQWGTKVTDDSNITSIDGKGFMVNTEEVNDVHKAYATYTFAKPLYKKSVSFWFRNFRYDASDVKFIIGDEKNAVVFWAKSNGNSEGRYYIYEIIEGVVQPEQDTKIRRLSDWHQLEFDLASQDGLKVYMDNRLLIASDHVKAFDTITVDYEHASKSAYFIIDEFKILEKNPVKKIKLPKNKATLGYYDTHVISPARLSYTAEKSSYPTTDKFSYSVSDTNILQVSRGGSVKGGAEYGKANATVTASSGANATVAIDYKEIQAKSIKISDKMITDQPKKVKSIQLKPTEIKVLNAIITPEGVTDRLAVWSSSDESVATVDKGLVTAMGMGTAVITAMTQDGKRKTTCKVIVKDNHRYGKEIYVATDGDDENGDGSSLKPFATIQRARDEIRTLNKLPKDGIVVYVKEGIYNVTEGIVFDKKDSGTRNKPITYKAYEDDNVTLRGSIDLDTKKFSKVNAESPMYSKLQEDVRDKVYVIDLGQYGINTYKKLQHFGHSTSILTTIHEHGVYDQNGENFDVPYYSVIFNNQDMTLARYPNTGNTKITEVVHMGAIPRMWKDDIIGRPGYVPPEGREPYDGFKIKSSPMGDRYKKWRGVEDIWMLGYWQNEFSDQSIPIKDIAEDGTIESRVPSAYGVRNGKSFYVYNLIEELDAPGEWYIDQKNFDLYFYPPTDADMQADNLMQIPYLEDDMFTFNSTSYLTIDGIRMEVMMGQAVAIHGGHDNRISNCYISGTREKAGSIENATIGDKVDYAKNNGFSNCILYQVNGGINLGGGDQATLERGDNYVEGCRFETFATVKKTYNPAVNMGGVGNRVSACEISDGPHNALMYSGNDHVIEFTEFYDVVLDAGDQSAIYTGRNVLTRGTVIRNNYFHDIGNQTTHVDNSAIYLDDLMAGTHIYDNVIENVHWGIFINGGRDNVVIGNTFKNVDDGVTITNWGYTGVNNWNVHGYGTHRDPISMEPITIDWFSKKSPYNKYPNLKNILIDEPCAGKYGKAIDNTGIHVKGDLINVLNRGVGPDAVNWVKDWYYLKGNVTQ</sequence>
<dbReference type="SUPFAM" id="SSF51126">
    <property type="entry name" value="Pectin lyase-like"/>
    <property type="match status" value="2"/>
</dbReference>
<dbReference type="Proteomes" id="UP000683246">
    <property type="component" value="Chromosome"/>
</dbReference>
<dbReference type="SMART" id="SM00710">
    <property type="entry name" value="PbH1"/>
    <property type="match status" value="13"/>
</dbReference>
<protein>
    <submittedName>
        <fullName evidence="4">Ig-like domain-containing protein</fullName>
    </submittedName>
</protein>
<evidence type="ECO:0000313" key="4">
    <source>
        <dbReference type="EMBL" id="QUI23778.1"/>
    </source>
</evidence>
<dbReference type="PANTHER" id="PTHR36453:SF1">
    <property type="entry name" value="RIGHT HANDED BETA HELIX DOMAIN-CONTAINING PROTEIN"/>
    <property type="match status" value="1"/>
</dbReference>
<feature type="domain" description="BIG2" evidence="3">
    <location>
        <begin position="2217"/>
        <end position="2286"/>
    </location>
</feature>
<dbReference type="Gene3D" id="2.60.40.1080">
    <property type="match status" value="3"/>
</dbReference>
<evidence type="ECO:0000313" key="5">
    <source>
        <dbReference type="Proteomes" id="UP000683246"/>
    </source>
</evidence>
<dbReference type="RefSeq" id="WP_212694465.1">
    <property type="nucleotide sequence ID" value="NZ_CP058649.1"/>
</dbReference>